<dbReference type="Pfam" id="PF13289">
    <property type="entry name" value="SIR2_2"/>
    <property type="match status" value="1"/>
</dbReference>
<dbReference type="Proteomes" id="UP000291892">
    <property type="component" value="Unassembled WGS sequence"/>
</dbReference>
<reference evidence="1 2" key="1">
    <citation type="submission" date="2019-02" db="EMBL/GenBank/DDBJ databases">
        <title>The genomic architecture of introgression among sibling species of bacteria.</title>
        <authorList>
            <person name="Cavassim M.I.A."/>
            <person name="Moeskjaer S."/>
            <person name="Moslemi C."/>
            <person name="Fields B."/>
            <person name="Bachmann A."/>
            <person name="Vilhjalmsson B."/>
            <person name="Schierup M.H."/>
            <person name="Young J.P.W."/>
            <person name="Andersen S.U."/>
        </authorList>
    </citation>
    <scope>NUCLEOTIDE SEQUENCE [LARGE SCALE GENOMIC DNA]</scope>
    <source>
        <strain evidence="1 2">SM42</strain>
    </source>
</reference>
<protein>
    <submittedName>
        <fullName evidence="1">SIR2 family protein</fullName>
    </submittedName>
</protein>
<proteinExistence type="predicted"/>
<evidence type="ECO:0000313" key="2">
    <source>
        <dbReference type="Proteomes" id="UP000291892"/>
    </source>
</evidence>
<organism evidence="1 2">
    <name type="scientific">Rhizobium ruizarguesonis</name>
    <dbReference type="NCBI Taxonomy" id="2081791"/>
    <lineage>
        <taxon>Bacteria</taxon>
        <taxon>Pseudomonadati</taxon>
        <taxon>Pseudomonadota</taxon>
        <taxon>Alphaproteobacteria</taxon>
        <taxon>Hyphomicrobiales</taxon>
        <taxon>Rhizobiaceae</taxon>
        <taxon>Rhizobium/Agrobacterium group</taxon>
        <taxon>Rhizobium</taxon>
    </lineage>
</organism>
<dbReference type="RefSeq" id="WP_130821927.1">
    <property type="nucleotide sequence ID" value="NZ_SIKX01000001.1"/>
</dbReference>
<dbReference type="EMBL" id="SIKX01000001">
    <property type="protein sequence ID" value="TBF18929.1"/>
    <property type="molecule type" value="Genomic_DNA"/>
</dbReference>
<name>A0AAE8QC60_9HYPH</name>
<dbReference type="InterPro" id="IPR029035">
    <property type="entry name" value="DHS-like_NAD/FAD-binding_dom"/>
</dbReference>
<dbReference type="AlphaFoldDB" id="A0AAE8QC60"/>
<gene>
    <name evidence="1" type="ORF">ELG94_11705</name>
</gene>
<evidence type="ECO:0000313" key="1">
    <source>
        <dbReference type="EMBL" id="TBF18929.1"/>
    </source>
</evidence>
<sequence length="544" mass="60114">MTKYLQYFPKPLLDDLANGRWLPVIGAGMSLNAALPAGKAMPLWGDLGKAFERDLEDFSAVGPVDAMSAYEHEYGRARLIERLSELLHLRDALPGEAHRAFCSIKFDLVCTTNFDFLLERQYESIPRFVNPVVDEEQLSLNVTADGTVLLKLHGDLRHPSRLVVTEADYDAFLTRYPLIATYLANLLITKTAVLIGYSLDDPDFRQIWQVVNQRLGKTRRQAYAIAVGAQSADVARYARRGVTLINLPKSKKKYGEILAAAFDELAAFWRNTVLEVSTVTEEAPLRELKLPREASSRLIFFAVPLHRLPIYRERVFPSIEGIGLVPVTADDVVSPGDSVSAKIDALMDRAVAIVVEVGSSWTAAELRLALSRSKEVGPSAGRAPLVVQLGKTRSPILSSQPTLSSLLTIETVTDDEQGLQRLLDALRDVAPSVAEQENEPGRLLEAEEYRAAVISAISLLEGTLRRALDKPDWSRVSRPMSMSQLLELAMAQQLIDLPDPSLIKDWVRIRNNAVHTNTRVSPGVAKTIVDGVLDLVAQIGPELR</sequence>
<dbReference type="SUPFAM" id="SSF52467">
    <property type="entry name" value="DHS-like NAD/FAD-binding domain"/>
    <property type="match status" value="1"/>
</dbReference>
<accession>A0AAE8QC60</accession>
<comment type="caution">
    <text evidence="1">The sequence shown here is derived from an EMBL/GenBank/DDBJ whole genome shotgun (WGS) entry which is preliminary data.</text>
</comment>